<name>K1QWF0_MAGGI</name>
<dbReference type="InParanoid" id="K1QWF0"/>
<dbReference type="HOGENOM" id="CLU_2724670_0_0_1"/>
<dbReference type="EMBL" id="JH817469">
    <property type="protein sequence ID" value="EKC25891.1"/>
    <property type="molecule type" value="Genomic_DNA"/>
</dbReference>
<organism evidence="2">
    <name type="scientific">Magallana gigas</name>
    <name type="common">Pacific oyster</name>
    <name type="synonym">Crassostrea gigas</name>
    <dbReference type="NCBI Taxonomy" id="29159"/>
    <lineage>
        <taxon>Eukaryota</taxon>
        <taxon>Metazoa</taxon>
        <taxon>Spiralia</taxon>
        <taxon>Lophotrochozoa</taxon>
        <taxon>Mollusca</taxon>
        <taxon>Bivalvia</taxon>
        <taxon>Autobranchia</taxon>
        <taxon>Pteriomorphia</taxon>
        <taxon>Ostreida</taxon>
        <taxon>Ostreoidea</taxon>
        <taxon>Ostreidae</taxon>
        <taxon>Magallana</taxon>
    </lineage>
</organism>
<sequence length="72" mass="8076">MPNANPKRLVRIEKLAFEKTVINTYFRVSQDKPSAAGSQTPMEPSRGRTTKKSKRRRSRFTSSSSSDNASSN</sequence>
<protein>
    <submittedName>
        <fullName evidence="2">Uncharacterized protein</fullName>
    </submittedName>
</protein>
<evidence type="ECO:0000256" key="1">
    <source>
        <dbReference type="SAM" id="MobiDB-lite"/>
    </source>
</evidence>
<dbReference type="AlphaFoldDB" id="K1QWF0"/>
<gene>
    <name evidence="2" type="ORF">CGI_10005151</name>
</gene>
<accession>K1QWF0</accession>
<reference evidence="2" key="1">
    <citation type="journal article" date="2012" name="Nature">
        <title>The oyster genome reveals stress adaptation and complexity of shell formation.</title>
        <authorList>
            <person name="Zhang G."/>
            <person name="Fang X."/>
            <person name="Guo X."/>
            <person name="Li L."/>
            <person name="Luo R."/>
            <person name="Xu F."/>
            <person name="Yang P."/>
            <person name="Zhang L."/>
            <person name="Wang X."/>
            <person name="Qi H."/>
            <person name="Xiong Z."/>
            <person name="Que H."/>
            <person name="Xie Y."/>
            <person name="Holland P.W."/>
            <person name="Paps J."/>
            <person name="Zhu Y."/>
            <person name="Wu F."/>
            <person name="Chen Y."/>
            <person name="Wang J."/>
            <person name="Peng C."/>
            <person name="Meng J."/>
            <person name="Yang L."/>
            <person name="Liu J."/>
            <person name="Wen B."/>
            <person name="Zhang N."/>
            <person name="Huang Z."/>
            <person name="Zhu Q."/>
            <person name="Feng Y."/>
            <person name="Mount A."/>
            <person name="Hedgecock D."/>
            <person name="Xu Z."/>
            <person name="Liu Y."/>
            <person name="Domazet-Loso T."/>
            <person name="Du Y."/>
            <person name="Sun X."/>
            <person name="Zhang S."/>
            <person name="Liu B."/>
            <person name="Cheng P."/>
            <person name="Jiang X."/>
            <person name="Li J."/>
            <person name="Fan D."/>
            <person name="Wang W."/>
            <person name="Fu W."/>
            <person name="Wang T."/>
            <person name="Wang B."/>
            <person name="Zhang J."/>
            <person name="Peng Z."/>
            <person name="Li Y."/>
            <person name="Li N."/>
            <person name="Wang J."/>
            <person name="Chen M."/>
            <person name="He Y."/>
            <person name="Tan F."/>
            <person name="Song X."/>
            <person name="Zheng Q."/>
            <person name="Huang R."/>
            <person name="Yang H."/>
            <person name="Du X."/>
            <person name="Chen L."/>
            <person name="Yang M."/>
            <person name="Gaffney P.M."/>
            <person name="Wang S."/>
            <person name="Luo L."/>
            <person name="She Z."/>
            <person name="Ming Y."/>
            <person name="Huang W."/>
            <person name="Zhang S."/>
            <person name="Huang B."/>
            <person name="Zhang Y."/>
            <person name="Qu T."/>
            <person name="Ni P."/>
            <person name="Miao G."/>
            <person name="Wang J."/>
            <person name="Wang Q."/>
            <person name="Steinberg C.E."/>
            <person name="Wang H."/>
            <person name="Li N."/>
            <person name="Qian L."/>
            <person name="Zhang G."/>
            <person name="Li Y."/>
            <person name="Yang H."/>
            <person name="Liu X."/>
            <person name="Wang J."/>
            <person name="Yin Y."/>
            <person name="Wang J."/>
        </authorList>
    </citation>
    <scope>NUCLEOTIDE SEQUENCE [LARGE SCALE GENOMIC DNA]</scope>
    <source>
        <strain evidence="2">05x7-T-G4-1.051#20</strain>
    </source>
</reference>
<feature type="compositionally biased region" description="Basic residues" evidence="1">
    <location>
        <begin position="48"/>
        <end position="59"/>
    </location>
</feature>
<proteinExistence type="predicted"/>
<feature type="region of interest" description="Disordered" evidence="1">
    <location>
        <begin position="29"/>
        <end position="72"/>
    </location>
</feature>
<evidence type="ECO:0000313" key="2">
    <source>
        <dbReference type="EMBL" id="EKC25891.1"/>
    </source>
</evidence>